<proteinExistence type="predicted"/>
<dbReference type="EnsemblPlants" id="MELO3C002636.2.1">
    <property type="protein sequence ID" value="MELO3C002636.2.1"/>
    <property type="gene ID" value="MELO3C002636.2"/>
</dbReference>
<evidence type="ECO:0000313" key="1">
    <source>
        <dbReference type="EnsemblPlants" id="MELO3C002636.2.1"/>
    </source>
</evidence>
<dbReference type="Gramene" id="MELO3C002636.2.1">
    <property type="protein sequence ID" value="MELO3C002636.2.1"/>
    <property type="gene ID" value="MELO3C002636.2"/>
</dbReference>
<protein>
    <submittedName>
        <fullName evidence="1">Uncharacterized protein</fullName>
    </submittedName>
</protein>
<sequence>MGSLDDHDKKKAKIGRRNRRLCSSAGAGAGKVYTSKGLRARRLRLSAPTAINFTIFKIALDVADQLKPSIGFFRMRNPPLMPSLDLYKQRTTIAENRFSVYLFLHLLLLRSSSLTHFKISPKRATSLFSVQ</sequence>
<accession>A0A9I9CF38</accession>
<reference evidence="1" key="1">
    <citation type="submission" date="2023-03" db="UniProtKB">
        <authorList>
            <consortium name="EnsemblPlants"/>
        </authorList>
    </citation>
    <scope>IDENTIFICATION</scope>
</reference>
<organism evidence="1">
    <name type="scientific">Cucumis melo</name>
    <name type="common">Muskmelon</name>
    <dbReference type="NCBI Taxonomy" id="3656"/>
    <lineage>
        <taxon>Eukaryota</taxon>
        <taxon>Viridiplantae</taxon>
        <taxon>Streptophyta</taxon>
        <taxon>Embryophyta</taxon>
        <taxon>Tracheophyta</taxon>
        <taxon>Spermatophyta</taxon>
        <taxon>Magnoliopsida</taxon>
        <taxon>eudicotyledons</taxon>
        <taxon>Gunneridae</taxon>
        <taxon>Pentapetalae</taxon>
        <taxon>rosids</taxon>
        <taxon>fabids</taxon>
        <taxon>Cucurbitales</taxon>
        <taxon>Cucurbitaceae</taxon>
        <taxon>Benincaseae</taxon>
        <taxon>Cucumis</taxon>
    </lineage>
</organism>
<dbReference type="AlphaFoldDB" id="A0A9I9CF38"/>
<name>A0A9I9CF38_CUCME</name>